<evidence type="ECO:0000313" key="13">
    <source>
        <dbReference type="Proteomes" id="UP000440732"/>
    </source>
</evidence>
<dbReference type="Proteomes" id="UP000441208">
    <property type="component" value="Unassembled WGS sequence"/>
</dbReference>
<evidence type="ECO:0000313" key="10">
    <source>
        <dbReference type="Proteomes" id="UP000433483"/>
    </source>
</evidence>
<dbReference type="Proteomes" id="UP000440367">
    <property type="component" value="Unassembled WGS sequence"/>
</dbReference>
<evidence type="ECO:0000313" key="9">
    <source>
        <dbReference type="Proteomes" id="UP000429523"/>
    </source>
</evidence>
<evidence type="ECO:0000313" key="6">
    <source>
        <dbReference type="EMBL" id="KAE9215048.1"/>
    </source>
</evidence>
<dbReference type="EMBL" id="QXFZ01000956">
    <property type="protein sequence ID" value="KAE9100353.1"/>
    <property type="molecule type" value="Genomic_DNA"/>
</dbReference>
<evidence type="ECO:0000313" key="4">
    <source>
        <dbReference type="EMBL" id="KAE9134758.1"/>
    </source>
</evidence>
<dbReference type="Proteomes" id="UP000437068">
    <property type="component" value="Unassembled WGS sequence"/>
</dbReference>
<dbReference type="EMBL" id="QXGD01000293">
    <property type="protein sequence ID" value="KAE9244419.1"/>
    <property type="molecule type" value="Genomic_DNA"/>
</dbReference>
<evidence type="ECO:0000313" key="12">
    <source>
        <dbReference type="Proteomes" id="UP000440367"/>
    </source>
</evidence>
<evidence type="ECO:0000313" key="5">
    <source>
        <dbReference type="EMBL" id="KAE9199560.1"/>
    </source>
</evidence>
<gene>
    <name evidence="8" type="ORF">PF001_g16532</name>
    <name evidence="7" type="ORF">PF002_g7759</name>
    <name evidence="6" type="ORF">PF004_g14874</name>
    <name evidence="5" type="ORF">PF005_g15684</name>
    <name evidence="2" type="ORF">PF006_g26176</name>
    <name evidence="3" type="ORF">PF007_g15555</name>
    <name evidence="1" type="ORF">PF009_g2887</name>
    <name evidence="4" type="ORF">PF010_g2326</name>
</gene>
<evidence type="ECO:0000313" key="3">
    <source>
        <dbReference type="EMBL" id="KAE9100353.1"/>
    </source>
</evidence>
<evidence type="ECO:0000313" key="7">
    <source>
        <dbReference type="EMBL" id="KAE9244419.1"/>
    </source>
</evidence>
<reference evidence="9 10" key="1">
    <citation type="submission" date="2018-08" db="EMBL/GenBank/DDBJ databases">
        <title>Genomic investigation of the strawberry pathogen Phytophthora fragariae indicates pathogenicity is determined by transcriptional variation in three key races.</title>
        <authorList>
            <person name="Adams T.M."/>
            <person name="Armitage A.D."/>
            <person name="Sobczyk M.K."/>
            <person name="Bates H.J."/>
            <person name="Dunwell J.M."/>
            <person name="Nellist C.F."/>
            <person name="Harrison R.J."/>
        </authorList>
    </citation>
    <scope>NUCLEOTIDE SEQUENCE [LARGE SCALE GENOMIC DNA]</scope>
    <source>
        <strain evidence="8 11">A4</strain>
        <strain evidence="7 12">BC-1</strain>
        <strain evidence="6 15">BC-23</strain>
        <strain evidence="5 10">NOV-27</strain>
        <strain evidence="2 13">NOV-5</strain>
        <strain evidence="3 14">NOV-71</strain>
        <strain evidence="1 9">NOV-9</strain>
        <strain evidence="4 16">ONT-3</strain>
    </source>
</reference>
<dbReference type="Proteomes" id="UP000429523">
    <property type="component" value="Unassembled WGS sequence"/>
</dbReference>
<evidence type="ECO:0000313" key="14">
    <source>
        <dbReference type="Proteomes" id="UP000441208"/>
    </source>
</evidence>
<dbReference type="EMBL" id="QXGA01003236">
    <property type="protein sequence ID" value="KAE9085771.1"/>
    <property type="molecule type" value="Genomic_DNA"/>
</dbReference>
<evidence type="ECO:0000313" key="8">
    <source>
        <dbReference type="EMBL" id="KAE9297172.1"/>
    </source>
</evidence>
<evidence type="ECO:0000313" key="15">
    <source>
        <dbReference type="Proteomes" id="UP000476176"/>
    </source>
</evidence>
<organism evidence="5 10">
    <name type="scientific">Phytophthora fragariae</name>
    <dbReference type="NCBI Taxonomy" id="53985"/>
    <lineage>
        <taxon>Eukaryota</taxon>
        <taxon>Sar</taxon>
        <taxon>Stramenopiles</taxon>
        <taxon>Oomycota</taxon>
        <taxon>Peronosporomycetes</taxon>
        <taxon>Peronosporales</taxon>
        <taxon>Peronosporaceae</taxon>
        <taxon>Phytophthora</taxon>
    </lineage>
</organism>
<sequence length="124" mass="13993">MKSVMHWILASVVYPKRVGWMPRLVDHANHVVRAERYLVKVELATEWARTWNAKSRRDSLHQQLQPVTGQFIKYGVQGGAVTRTGARICDAVVSTGNMHSPEAETKHEFPVTEKTDERLGSVVA</sequence>
<evidence type="ECO:0000313" key="1">
    <source>
        <dbReference type="EMBL" id="KAE8947521.1"/>
    </source>
</evidence>
<dbReference type="Proteomes" id="UP000488956">
    <property type="component" value="Unassembled WGS sequence"/>
</dbReference>
<evidence type="ECO:0000313" key="11">
    <source>
        <dbReference type="Proteomes" id="UP000437068"/>
    </source>
</evidence>
<evidence type="ECO:0000313" key="2">
    <source>
        <dbReference type="EMBL" id="KAE9085771.1"/>
    </source>
</evidence>
<dbReference type="AlphaFoldDB" id="A0A6A3XB40"/>
<dbReference type="Proteomes" id="UP000433483">
    <property type="component" value="Unassembled WGS sequence"/>
</dbReference>
<dbReference type="EMBL" id="QXFX01000063">
    <property type="protein sequence ID" value="KAE9134758.1"/>
    <property type="molecule type" value="Genomic_DNA"/>
</dbReference>
<proteinExistence type="predicted"/>
<name>A0A6A3XB40_9STRA</name>
<dbReference type="EMBL" id="QXGB01000987">
    <property type="protein sequence ID" value="KAE9199560.1"/>
    <property type="molecule type" value="Genomic_DNA"/>
</dbReference>
<dbReference type="EMBL" id="QXGF01000078">
    <property type="protein sequence ID" value="KAE8947521.1"/>
    <property type="molecule type" value="Genomic_DNA"/>
</dbReference>
<comment type="caution">
    <text evidence="5">The sequence shown here is derived from an EMBL/GenBank/DDBJ whole genome shotgun (WGS) entry which is preliminary data.</text>
</comment>
<protein>
    <submittedName>
        <fullName evidence="5">Uncharacterized protein</fullName>
    </submittedName>
</protein>
<dbReference type="Proteomes" id="UP000476176">
    <property type="component" value="Unassembled WGS sequence"/>
</dbReference>
<dbReference type="Proteomes" id="UP000440732">
    <property type="component" value="Unassembled WGS sequence"/>
</dbReference>
<dbReference type="EMBL" id="QXGE01001140">
    <property type="protein sequence ID" value="KAE9297172.1"/>
    <property type="molecule type" value="Genomic_DNA"/>
</dbReference>
<evidence type="ECO:0000313" key="16">
    <source>
        <dbReference type="Proteomes" id="UP000488956"/>
    </source>
</evidence>
<accession>A0A6A3XB40</accession>
<keyword evidence="10" id="KW-1185">Reference proteome</keyword>
<dbReference type="EMBL" id="QXGC01000968">
    <property type="protein sequence ID" value="KAE9215048.1"/>
    <property type="molecule type" value="Genomic_DNA"/>
</dbReference>